<evidence type="ECO:0000256" key="11">
    <source>
        <dbReference type="PIRNR" id="PIRNR006268"/>
    </source>
</evidence>
<evidence type="ECO:0000256" key="4">
    <source>
        <dbReference type="ARBA" id="ARBA00022630"/>
    </source>
</evidence>
<evidence type="ECO:0000256" key="7">
    <source>
        <dbReference type="ARBA" id="ARBA00022827"/>
    </source>
</evidence>
<keyword evidence="5 11" id="KW-0808">Transferase</keyword>
<dbReference type="PIRSF" id="PIRSF006268">
    <property type="entry name" value="ApbE"/>
    <property type="match status" value="1"/>
</dbReference>
<evidence type="ECO:0000256" key="9">
    <source>
        <dbReference type="ARBA" id="ARBA00031306"/>
    </source>
</evidence>
<comment type="caution">
    <text evidence="12">The sequence shown here is derived from an EMBL/GenBank/DDBJ whole genome shotgun (WGS) entry which is preliminary data.</text>
</comment>
<dbReference type="RefSeq" id="WP_219965605.1">
    <property type="nucleotide sequence ID" value="NZ_JAGFNZ010000003.1"/>
</dbReference>
<evidence type="ECO:0000256" key="8">
    <source>
        <dbReference type="ARBA" id="ARBA00022842"/>
    </source>
</evidence>
<keyword evidence="8 11" id="KW-0460">Magnesium</keyword>
<evidence type="ECO:0000313" key="13">
    <source>
        <dbReference type="Proteomes" id="UP000719942"/>
    </source>
</evidence>
<keyword evidence="7 11" id="KW-0274">FAD</keyword>
<evidence type="ECO:0000256" key="10">
    <source>
        <dbReference type="ARBA" id="ARBA00048540"/>
    </source>
</evidence>
<dbReference type="Pfam" id="PF02424">
    <property type="entry name" value="ApbE"/>
    <property type="match status" value="1"/>
</dbReference>
<dbReference type="InterPro" id="IPR024932">
    <property type="entry name" value="ApbE"/>
</dbReference>
<sequence>MMLKKARMDKAIDKVFFALGTINYIKIFDFAKEDAIEKAIDRVTEIDNRMSAFKTESDLSKLSRNSGERFQNIHKDTFQLIRKAVEFSDLSNGAFDITIRPLVELWGINKKGSFVPSEIEIQEALRLVDYQDIQLDSESLSAALKNQGQALDLGGIAKGYAADEVKRILVENGIQSAMVNLGGNVITIGSRPDGQPWQVGIQNPIAPTGNYLGVLSITDKTVVTSGSNERFFIKDGIHYHHILDPRTGKPVQNSLLSVTAVCTCSTDADALTTALFILGPEKSMPLLQKFRAEAIFVTDDLTVTVTNGLIRHFKI</sequence>
<keyword evidence="4 11" id="KW-0285">Flavoprotein</keyword>
<accession>A0ABS7DQ34</accession>
<dbReference type="InterPro" id="IPR003374">
    <property type="entry name" value="ApbE-like_sf"/>
</dbReference>
<dbReference type="Gene3D" id="3.10.520.10">
    <property type="entry name" value="ApbE-like domains"/>
    <property type="match status" value="1"/>
</dbReference>
<keyword evidence="6 11" id="KW-0479">Metal-binding</keyword>
<evidence type="ECO:0000313" key="12">
    <source>
        <dbReference type="EMBL" id="MBW7573216.1"/>
    </source>
</evidence>
<comment type="similarity">
    <text evidence="11">Belongs to the ApbE family.</text>
</comment>
<name>A0ABS7DQ34_9FIRM</name>
<dbReference type="PANTHER" id="PTHR30040:SF2">
    <property type="entry name" value="FAD:PROTEIN FMN TRANSFERASE"/>
    <property type="match status" value="1"/>
</dbReference>
<reference evidence="12 13" key="1">
    <citation type="submission" date="2021-03" db="EMBL/GenBank/DDBJ databases">
        <title>Caproiciproducens sp. nov. isolated from feces of cow.</title>
        <authorList>
            <person name="Choi J.-Y."/>
        </authorList>
    </citation>
    <scope>NUCLEOTIDE SEQUENCE [LARGE SCALE GENOMIC DNA]</scope>
    <source>
        <strain evidence="12 13">AGMB10547</strain>
    </source>
</reference>
<keyword evidence="13" id="KW-1185">Reference proteome</keyword>
<proteinExistence type="inferred from homology"/>
<dbReference type="PANTHER" id="PTHR30040">
    <property type="entry name" value="THIAMINE BIOSYNTHESIS LIPOPROTEIN APBE"/>
    <property type="match status" value="1"/>
</dbReference>
<dbReference type="EC" id="2.7.1.180" evidence="2 11"/>
<dbReference type="GO" id="GO:0016740">
    <property type="term" value="F:transferase activity"/>
    <property type="evidence" value="ECO:0007669"/>
    <property type="project" value="UniProtKB-KW"/>
</dbReference>
<gene>
    <name evidence="12" type="ORF">J5W02_10370</name>
</gene>
<evidence type="ECO:0000256" key="1">
    <source>
        <dbReference type="ARBA" id="ARBA00001946"/>
    </source>
</evidence>
<dbReference type="EMBL" id="JAGFNZ010000003">
    <property type="protein sequence ID" value="MBW7573216.1"/>
    <property type="molecule type" value="Genomic_DNA"/>
</dbReference>
<dbReference type="Proteomes" id="UP000719942">
    <property type="component" value="Unassembled WGS sequence"/>
</dbReference>
<dbReference type="SUPFAM" id="SSF143631">
    <property type="entry name" value="ApbE-like"/>
    <property type="match status" value="1"/>
</dbReference>
<evidence type="ECO:0000256" key="2">
    <source>
        <dbReference type="ARBA" id="ARBA00011955"/>
    </source>
</evidence>
<evidence type="ECO:0000256" key="6">
    <source>
        <dbReference type="ARBA" id="ARBA00022723"/>
    </source>
</evidence>
<comment type="cofactor">
    <cofactor evidence="1">
        <name>Mg(2+)</name>
        <dbReference type="ChEBI" id="CHEBI:18420"/>
    </cofactor>
</comment>
<organism evidence="12 13">
    <name type="scientific">Caproiciproducens faecalis</name>
    <dbReference type="NCBI Taxonomy" id="2820301"/>
    <lineage>
        <taxon>Bacteria</taxon>
        <taxon>Bacillati</taxon>
        <taxon>Bacillota</taxon>
        <taxon>Clostridia</taxon>
        <taxon>Eubacteriales</taxon>
        <taxon>Acutalibacteraceae</taxon>
        <taxon>Caproiciproducens</taxon>
    </lineage>
</organism>
<evidence type="ECO:0000256" key="3">
    <source>
        <dbReference type="ARBA" id="ARBA00016337"/>
    </source>
</evidence>
<evidence type="ECO:0000256" key="5">
    <source>
        <dbReference type="ARBA" id="ARBA00022679"/>
    </source>
</evidence>
<protein>
    <recommendedName>
        <fullName evidence="3 11">FAD:protein FMN transferase</fullName>
        <ecNumber evidence="2 11">2.7.1.180</ecNumber>
    </recommendedName>
    <alternativeName>
        <fullName evidence="9 11">Flavin transferase</fullName>
    </alternativeName>
</protein>
<comment type="catalytic activity">
    <reaction evidence="10 11">
        <text>L-threonyl-[protein] + FAD = FMN-L-threonyl-[protein] + AMP + H(+)</text>
        <dbReference type="Rhea" id="RHEA:36847"/>
        <dbReference type="Rhea" id="RHEA-COMP:11060"/>
        <dbReference type="Rhea" id="RHEA-COMP:11061"/>
        <dbReference type="ChEBI" id="CHEBI:15378"/>
        <dbReference type="ChEBI" id="CHEBI:30013"/>
        <dbReference type="ChEBI" id="CHEBI:57692"/>
        <dbReference type="ChEBI" id="CHEBI:74257"/>
        <dbReference type="ChEBI" id="CHEBI:456215"/>
        <dbReference type="EC" id="2.7.1.180"/>
    </reaction>
</comment>